<dbReference type="eggNOG" id="COG1284">
    <property type="taxonomic scope" value="Bacteria"/>
</dbReference>
<dbReference type="AlphaFoldDB" id="A0A0R1TTD6"/>
<feature type="transmembrane region" description="Helical" evidence="6">
    <location>
        <begin position="12"/>
        <end position="34"/>
    </location>
</feature>
<dbReference type="Gene3D" id="3.30.70.120">
    <property type="match status" value="1"/>
</dbReference>
<evidence type="ECO:0000256" key="3">
    <source>
        <dbReference type="ARBA" id="ARBA00022692"/>
    </source>
</evidence>
<keyword evidence="9" id="KW-1185">Reference proteome</keyword>
<keyword evidence="5 6" id="KW-0472">Membrane</keyword>
<accession>A0A0R1TTD6</accession>
<feature type="transmembrane region" description="Helical" evidence="6">
    <location>
        <begin position="66"/>
        <end position="82"/>
    </location>
</feature>
<feature type="domain" description="DUF2179" evidence="7">
    <location>
        <begin position="228"/>
        <end position="283"/>
    </location>
</feature>
<dbReference type="Pfam" id="PF02588">
    <property type="entry name" value="YitT_membrane"/>
    <property type="match status" value="1"/>
</dbReference>
<comment type="caution">
    <text evidence="8">The sequence shown here is derived from an EMBL/GenBank/DDBJ whole genome shotgun (WGS) entry which is preliminary data.</text>
</comment>
<dbReference type="STRING" id="1423724.FC32_GL000466"/>
<dbReference type="PANTHER" id="PTHR33545:SF5">
    <property type="entry name" value="UPF0750 MEMBRANE PROTEIN YITT"/>
    <property type="match status" value="1"/>
</dbReference>
<keyword evidence="3 6" id="KW-0812">Transmembrane</keyword>
<dbReference type="PATRIC" id="fig|1423724.4.peg.491"/>
<evidence type="ECO:0000256" key="4">
    <source>
        <dbReference type="ARBA" id="ARBA00022989"/>
    </source>
</evidence>
<proteinExistence type="predicted"/>
<keyword evidence="4 6" id="KW-1133">Transmembrane helix</keyword>
<name>A0A0R1TTD6_9LACO</name>
<sequence>MDEIQKIWKRHVYIAKASTAFIYGVLVSIAMNFFWEPGHIYSSGITGLAQLIATLTANLPVQLSTALLIFVLNVPLFVLAWFQIGHRFTFFTVLAVFCSSLMIKSLQPITLTHDPIICALFGAAINGFGTGLALKNGISTGGLDILGLTIRKHTGKSVGTINIIFNAFIVLAAGAVYGWPYAFYSALGIFVNARVMDMVYTRQQKMQVMIVTTKPKSVIDCIQNHIRRGITIVHGAEGAYKHDTKTILFTVISRYEQPELRQAMAESDPHAFVSIAENVHIMGHFYEPKP</sequence>
<dbReference type="GO" id="GO:0005886">
    <property type="term" value="C:plasma membrane"/>
    <property type="evidence" value="ECO:0007669"/>
    <property type="project" value="UniProtKB-SubCell"/>
</dbReference>
<dbReference type="Proteomes" id="UP000051324">
    <property type="component" value="Unassembled WGS sequence"/>
</dbReference>
<evidence type="ECO:0000256" key="2">
    <source>
        <dbReference type="ARBA" id="ARBA00022475"/>
    </source>
</evidence>
<dbReference type="PANTHER" id="PTHR33545">
    <property type="entry name" value="UPF0750 MEMBRANE PROTEIN YITT-RELATED"/>
    <property type="match status" value="1"/>
</dbReference>
<dbReference type="RefSeq" id="WP_056957298.1">
    <property type="nucleotide sequence ID" value="NZ_AZFT01000049.1"/>
</dbReference>
<dbReference type="CDD" id="cd16380">
    <property type="entry name" value="YitT_C"/>
    <property type="match status" value="1"/>
</dbReference>
<evidence type="ECO:0000313" key="9">
    <source>
        <dbReference type="Proteomes" id="UP000051324"/>
    </source>
</evidence>
<evidence type="ECO:0000256" key="5">
    <source>
        <dbReference type="ARBA" id="ARBA00023136"/>
    </source>
</evidence>
<gene>
    <name evidence="8" type="ORF">FC32_GL000466</name>
</gene>
<organism evidence="8 9">
    <name type="scientific">Ligilactobacillus apodemi DSM 16634 = JCM 16172</name>
    <dbReference type="NCBI Taxonomy" id="1423724"/>
    <lineage>
        <taxon>Bacteria</taxon>
        <taxon>Bacillati</taxon>
        <taxon>Bacillota</taxon>
        <taxon>Bacilli</taxon>
        <taxon>Lactobacillales</taxon>
        <taxon>Lactobacillaceae</taxon>
        <taxon>Ligilactobacillus</taxon>
    </lineage>
</organism>
<dbReference type="InterPro" id="IPR019264">
    <property type="entry name" value="DUF2179"/>
</dbReference>
<dbReference type="InterPro" id="IPR051461">
    <property type="entry name" value="UPF0750_membrane"/>
</dbReference>
<evidence type="ECO:0000259" key="7">
    <source>
        <dbReference type="Pfam" id="PF10035"/>
    </source>
</evidence>
<dbReference type="InterPro" id="IPR003740">
    <property type="entry name" value="YitT"/>
</dbReference>
<dbReference type="PIRSF" id="PIRSF006483">
    <property type="entry name" value="Membrane_protein_YitT"/>
    <property type="match status" value="1"/>
</dbReference>
<evidence type="ECO:0000313" key="8">
    <source>
        <dbReference type="EMBL" id="KRL84575.1"/>
    </source>
</evidence>
<dbReference type="Pfam" id="PF10035">
    <property type="entry name" value="DUF2179"/>
    <property type="match status" value="1"/>
</dbReference>
<evidence type="ECO:0000256" key="1">
    <source>
        <dbReference type="ARBA" id="ARBA00004651"/>
    </source>
</evidence>
<feature type="transmembrane region" description="Helical" evidence="6">
    <location>
        <begin position="158"/>
        <end position="177"/>
    </location>
</feature>
<reference evidence="8 9" key="1">
    <citation type="journal article" date="2015" name="Genome Announc.">
        <title>Expanding the biotechnology potential of lactobacilli through comparative genomics of 213 strains and associated genera.</title>
        <authorList>
            <person name="Sun Z."/>
            <person name="Harris H.M."/>
            <person name="McCann A."/>
            <person name="Guo C."/>
            <person name="Argimon S."/>
            <person name="Zhang W."/>
            <person name="Yang X."/>
            <person name="Jeffery I.B."/>
            <person name="Cooney J.C."/>
            <person name="Kagawa T.F."/>
            <person name="Liu W."/>
            <person name="Song Y."/>
            <person name="Salvetti E."/>
            <person name="Wrobel A."/>
            <person name="Rasinkangas P."/>
            <person name="Parkhill J."/>
            <person name="Rea M.C."/>
            <person name="O'Sullivan O."/>
            <person name="Ritari J."/>
            <person name="Douillard F.P."/>
            <person name="Paul Ross R."/>
            <person name="Yang R."/>
            <person name="Briner A.E."/>
            <person name="Felis G.E."/>
            <person name="de Vos W.M."/>
            <person name="Barrangou R."/>
            <person name="Klaenhammer T.R."/>
            <person name="Caufield P.W."/>
            <person name="Cui Y."/>
            <person name="Zhang H."/>
            <person name="O'Toole P.W."/>
        </authorList>
    </citation>
    <scope>NUCLEOTIDE SEQUENCE [LARGE SCALE GENOMIC DNA]</scope>
    <source>
        <strain evidence="8 9">DSM 16634</strain>
    </source>
</reference>
<keyword evidence="2" id="KW-1003">Cell membrane</keyword>
<feature type="transmembrane region" description="Helical" evidence="6">
    <location>
        <begin position="88"/>
        <end position="106"/>
    </location>
</feature>
<protein>
    <recommendedName>
        <fullName evidence="7">DUF2179 domain-containing protein</fullName>
    </recommendedName>
</protein>
<dbReference type="EMBL" id="AZFT01000049">
    <property type="protein sequence ID" value="KRL84575.1"/>
    <property type="molecule type" value="Genomic_DNA"/>
</dbReference>
<comment type="subcellular location">
    <subcellularLocation>
        <location evidence="1">Cell membrane</location>
        <topology evidence="1">Multi-pass membrane protein</topology>
    </subcellularLocation>
</comment>
<dbReference type="InterPro" id="IPR015867">
    <property type="entry name" value="N-reg_PII/ATP_PRibTrfase_C"/>
</dbReference>
<evidence type="ECO:0000256" key="6">
    <source>
        <dbReference type="SAM" id="Phobius"/>
    </source>
</evidence>